<keyword evidence="5" id="KW-0067">ATP-binding</keyword>
<dbReference type="GO" id="GO:0006281">
    <property type="term" value="P:DNA repair"/>
    <property type="evidence" value="ECO:0007669"/>
    <property type="project" value="InterPro"/>
</dbReference>
<name>W8BY80_CERCA</name>
<evidence type="ECO:0000256" key="3">
    <source>
        <dbReference type="ARBA" id="ARBA00022741"/>
    </source>
</evidence>
<sequence length="492" mass="55188">MTTRKRAWNNSAFANCTKSDSCAETVVVDNDAETVPSNDLTGEAKIIGNNEKQQTTKTVSKSLKNTPNWIDIFEPSMSDDVAVHPKKLAELQNWLLHCEAVHKQHPAQICLLTGPSGAGKTAAARVLTRSMKYEWQEWINPVDRDFINTLGDQTSSYNGSQLDLFKSFLFRSSRYKSLFGREKRLVIVEDFPNIILSNTDTFENILEEYSKYGKSPLLFIVTDSKTRSLNVSYNLFTEQVKNKYHINHISFNPIAVTLMQKAMKRFCTLMKTPQLADTYCVPSQTIIDSIIIAAQGDVRNAIINLHFASIKGAGTLPIERLESGEVKGKSKKKMSTLKTIRRDESVTMMHALGRVFNPKHLPNGSFIHKPEDITDSFTSEPKRFINLIHANYLPHFKDIEHIVEAGDALSIADNIISEYREDALAVTALNLAVRSIMVANQTPVSAWLPIRAPTRNQQGFGPKSQQMTGISTNLYATDYGSYVHIIQGVKKI</sequence>
<gene>
    <name evidence="8" type="primary">RAD17</name>
</gene>
<evidence type="ECO:0000256" key="5">
    <source>
        <dbReference type="ARBA" id="ARBA00022840"/>
    </source>
</evidence>
<dbReference type="SUPFAM" id="SSF52540">
    <property type="entry name" value="P-loop containing nucleoside triphosphate hydrolases"/>
    <property type="match status" value="1"/>
</dbReference>
<accession>W8BY80</accession>
<dbReference type="GO" id="GO:0033314">
    <property type="term" value="P:mitotic DNA replication checkpoint signaling"/>
    <property type="evidence" value="ECO:0007669"/>
    <property type="project" value="TreeGrafter"/>
</dbReference>
<reference evidence="8" key="2">
    <citation type="journal article" date="2014" name="BMC Genomics">
        <title>A genomic perspective to assessing quality of mass-reared SIT flies used in Mediterranean fruit fly (Ceratitis capitata) eradication in California.</title>
        <authorList>
            <person name="Calla B."/>
            <person name="Hall B."/>
            <person name="Hou S."/>
            <person name="Geib S.M."/>
        </authorList>
    </citation>
    <scope>NUCLEOTIDE SEQUENCE</scope>
</reference>
<dbReference type="OrthoDB" id="10265971at2759"/>
<evidence type="ECO:0000256" key="4">
    <source>
        <dbReference type="ARBA" id="ARBA00022763"/>
    </source>
</evidence>
<evidence type="ECO:0000256" key="6">
    <source>
        <dbReference type="ARBA" id="ARBA00023242"/>
    </source>
</evidence>
<dbReference type="AlphaFoldDB" id="W8BY80"/>
<evidence type="ECO:0000256" key="2">
    <source>
        <dbReference type="ARBA" id="ARBA00006168"/>
    </source>
</evidence>
<keyword evidence="6" id="KW-0539">Nucleus</keyword>
<dbReference type="Gene3D" id="3.40.50.300">
    <property type="entry name" value="P-loop containing nucleotide triphosphate hydrolases"/>
    <property type="match status" value="1"/>
</dbReference>
<proteinExistence type="evidence at transcript level"/>
<keyword evidence="3" id="KW-0547">Nucleotide-binding</keyword>
<keyword evidence="4" id="KW-0227">DNA damage</keyword>
<dbReference type="PANTHER" id="PTHR12172:SF0">
    <property type="entry name" value="CELL CYCLE CHECKPOINT PROTEIN RAD17"/>
    <property type="match status" value="1"/>
</dbReference>
<keyword evidence="7" id="KW-0131">Cell cycle</keyword>
<dbReference type="GO" id="GO:0005634">
    <property type="term" value="C:nucleus"/>
    <property type="evidence" value="ECO:0007669"/>
    <property type="project" value="UniProtKB-SubCell"/>
</dbReference>
<dbReference type="PANTHER" id="PTHR12172">
    <property type="entry name" value="CELL CYCLE CHECKPOINT PROTEIN RAD17"/>
    <property type="match status" value="1"/>
</dbReference>
<organism evidence="8">
    <name type="scientific">Ceratitis capitata</name>
    <name type="common">Mediterranean fruit fly</name>
    <name type="synonym">Tephritis capitata</name>
    <dbReference type="NCBI Taxonomy" id="7213"/>
    <lineage>
        <taxon>Eukaryota</taxon>
        <taxon>Metazoa</taxon>
        <taxon>Ecdysozoa</taxon>
        <taxon>Arthropoda</taxon>
        <taxon>Hexapoda</taxon>
        <taxon>Insecta</taxon>
        <taxon>Pterygota</taxon>
        <taxon>Neoptera</taxon>
        <taxon>Endopterygota</taxon>
        <taxon>Diptera</taxon>
        <taxon>Brachycera</taxon>
        <taxon>Muscomorpha</taxon>
        <taxon>Tephritoidea</taxon>
        <taxon>Tephritidae</taxon>
        <taxon>Ceratitis</taxon>
        <taxon>Ceratitis</taxon>
    </lineage>
</organism>
<reference evidence="8" key="1">
    <citation type="submission" date="2013-07" db="EMBL/GenBank/DDBJ databases">
        <authorList>
            <person name="Geib S."/>
        </authorList>
    </citation>
    <scope>NUCLEOTIDE SEQUENCE</scope>
</reference>
<dbReference type="EMBL" id="GAMC01002248">
    <property type="protein sequence ID" value="JAC04308.1"/>
    <property type="molecule type" value="mRNA"/>
</dbReference>
<evidence type="ECO:0000256" key="7">
    <source>
        <dbReference type="ARBA" id="ARBA00023306"/>
    </source>
</evidence>
<dbReference type="GO" id="GO:0003689">
    <property type="term" value="F:DNA clamp loader activity"/>
    <property type="evidence" value="ECO:0007669"/>
    <property type="project" value="TreeGrafter"/>
</dbReference>
<evidence type="ECO:0000256" key="1">
    <source>
        <dbReference type="ARBA" id="ARBA00004123"/>
    </source>
</evidence>
<evidence type="ECO:0000313" key="8">
    <source>
        <dbReference type="EMBL" id="JAC04308.1"/>
    </source>
</evidence>
<dbReference type="GO" id="GO:0000077">
    <property type="term" value="P:DNA damage checkpoint signaling"/>
    <property type="evidence" value="ECO:0007669"/>
    <property type="project" value="TreeGrafter"/>
</dbReference>
<dbReference type="GO" id="GO:0003682">
    <property type="term" value="F:chromatin binding"/>
    <property type="evidence" value="ECO:0007669"/>
    <property type="project" value="TreeGrafter"/>
</dbReference>
<protein>
    <submittedName>
        <fullName evidence="8">Cell cycle checkpoint protein RAD17</fullName>
    </submittedName>
</protein>
<dbReference type="Pfam" id="PF03215">
    <property type="entry name" value="Rad17"/>
    <property type="match status" value="1"/>
</dbReference>
<comment type="similarity">
    <text evidence="2">Belongs to the rad17/RAD24 family.</text>
</comment>
<dbReference type="InterPro" id="IPR004582">
    <property type="entry name" value="Checkpoint_prot_Rad17_Rad24"/>
</dbReference>
<dbReference type="InterPro" id="IPR027417">
    <property type="entry name" value="P-loop_NTPase"/>
</dbReference>
<dbReference type="GO" id="GO:0005524">
    <property type="term" value="F:ATP binding"/>
    <property type="evidence" value="ECO:0007669"/>
    <property type="project" value="UniProtKB-KW"/>
</dbReference>
<comment type="subcellular location">
    <subcellularLocation>
        <location evidence="1">Nucleus</location>
    </subcellularLocation>
</comment>